<dbReference type="EMBL" id="LAVV01003987">
    <property type="protein sequence ID" value="KNZ61783.1"/>
    <property type="molecule type" value="Genomic_DNA"/>
</dbReference>
<keyword evidence="2" id="KW-1185">Reference proteome</keyword>
<evidence type="ECO:0000313" key="2">
    <source>
        <dbReference type="Proteomes" id="UP000037035"/>
    </source>
</evidence>
<organism evidence="1 2">
    <name type="scientific">Puccinia sorghi</name>
    <dbReference type="NCBI Taxonomy" id="27349"/>
    <lineage>
        <taxon>Eukaryota</taxon>
        <taxon>Fungi</taxon>
        <taxon>Dikarya</taxon>
        <taxon>Basidiomycota</taxon>
        <taxon>Pucciniomycotina</taxon>
        <taxon>Pucciniomycetes</taxon>
        <taxon>Pucciniales</taxon>
        <taxon>Pucciniaceae</taxon>
        <taxon>Puccinia</taxon>
    </lineage>
</organism>
<dbReference type="OrthoDB" id="2422411at2759"/>
<sequence length="150" mass="17482">MKEKFDVAWACQHPHLRNLNTLQVKSGHDYPKMFIKHLTGDLLTVFKLLALAVDNRINWVDESTLHSKRTQSNLKDLKNSTQLRPVLNCVQKAWESHVPIRTWRFWRANIFIFSHRFTPPLGSENNAHPKIGLDKEICKLSMSLSHKFPS</sequence>
<comment type="caution">
    <text evidence="1">The sequence shown here is derived from an EMBL/GenBank/DDBJ whole genome shotgun (WGS) entry which is preliminary data.</text>
</comment>
<accession>A0A0L6VLZ6</accession>
<name>A0A0L6VLZ6_9BASI</name>
<gene>
    <name evidence="1" type="ORF">VP01_1358g4</name>
</gene>
<reference evidence="1 2" key="1">
    <citation type="submission" date="2015-08" db="EMBL/GenBank/DDBJ databases">
        <title>Next Generation Sequencing and Analysis of the Genome of Puccinia sorghi L Schw, the Causal Agent of Maize Common Rust.</title>
        <authorList>
            <person name="Rochi L."/>
            <person name="Burguener G."/>
            <person name="Darino M."/>
            <person name="Turjanski A."/>
            <person name="Kreff E."/>
            <person name="Dieguez M.J."/>
            <person name="Sacco F."/>
        </authorList>
    </citation>
    <scope>NUCLEOTIDE SEQUENCE [LARGE SCALE GENOMIC DNA]</scope>
    <source>
        <strain evidence="1 2">RO10H11247</strain>
    </source>
</reference>
<evidence type="ECO:0000313" key="1">
    <source>
        <dbReference type="EMBL" id="KNZ61783.1"/>
    </source>
</evidence>
<protein>
    <submittedName>
        <fullName evidence="1">Uncharacterized protein</fullName>
    </submittedName>
</protein>
<dbReference type="Proteomes" id="UP000037035">
    <property type="component" value="Unassembled WGS sequence"/>
</dbReference>
<dbReference type="STRING" id="27349.A0A0L6VLZ6"/>
<dbReference type="VEuPathDB" id="FungiDB:VP01_1358g4"/>
<dbReference type="AlphaFoldDB" id="A0A0L6VLZ6"/>
<proteinExistence type="predicted"/>